<evidence type="ECO:0000313" key="3">
    <source>
        <dbReference type="Proteomes" id="UP000593564"/>
    </source>
</evidence>
<name>A0A7J7GMS1_CAMSI</name>
<gene>
    <name evidence="2" type="ORF">HYC85_021855</name>
</gene>
<protein>
    <submittedName>
        <fullName evidence="2">Uncharacterized protein</fullName>
    </submittedName>
</protein>
<reference evidence="2 3" key="2">
    <citation type="submission" date="2020-07" db="EMBL/GenBank/DDBJ databases">
        <title>Genome assembly of wild tea tree DASZ reveals pedigree and selection history of tea varieties.</title>
        <authorList>
            <person name="Zhang W."/>
        </authorList>
    </citation>
    <scope>NUCLEOTIDE SEQUENCE [LARGE SCALE GENOMIC DNA]</scope>
    <source>
        <strain evidence="3">cv. G240</strain>
        <tissue evidence="2">Leaf</tissue>
    </source>
</reference>
<dbReference type="Proteomes" id="UP000593564">
    <property type="component" value="Unassembled WGS sequence"/>
</dbReference>
<keyword evidence="1" id="KW-1133">Transmembrane helix</keyword>
<evidence type="ECO:0000256" key="1">
    <source>
        <dbReference type="SAM" id="Phobius"/>
    </source>
</evidence>
<keyword evidence="1" id="KW-0812">Transmembrane</keyword>
<dbReference type="EMBL" id="JACBKZ010000010">
    <property type="protein sequence ID" value="KAF5940688.1"/>
    <property type="molecule type" value="Genomic_DNA"/>
</dbReference>
<keyword evidence="3" id="KW-1185">Reference proteome</keyword>
<organism evidence="2 3">
    <name type="scientific">Camellia sinensis</name>
    <name type="common">Tea plant</name>
    <name type="synonym">Thea sinensis</name>
    <dbReference type="NCBI Taxonomy" id="4442"/>
    <lineage>
        <taxon>Eukaryota</taxon>
        <taxon>Viridiplantae</taxon>
        <taxon>Streptophyta</taxon>
        <taxon>Embryophyta</taxon>
        <taxon>Tracheophyta</taxon>
        <taxon>Spermatophyta</taxon>
        <taxon>Magnoliopsida</taxon>
        <taxon>eudicotyledons</taxon>
        <taxon>Gunneridae</taxon>
        <taxon>Pentapetalae</taxon>
        <taxon>asterids</taxon>
        <taxon>Ericales</taxon>
        <taxon>Theaceae</taxon>
        <taxon>Camellia</taxon>
    </lineage>
</organism>
<dbReference type="AlphaFoldDB" id="A0A7J7GMS1"/>
<feature type="transmembrane region" description="Helical" evidence="1">
    <location>
        <begin position="14"/>
        <end position="35"/>
    </location>
</feature>
<evidence type="ECO:0000313" key="2">
    <source>
        <dbReference type="EMBL" id="KAF5940688.1"/>
    </source>
</evidence>
<accession>A0A7J7GMS1</accession>
<reference evidence="3" key="1">
    <citation type="journal article" date="2020" name="Nat. Commun.">
        <title>Genome assembly of wild tea tree DASZ reveals pedigree and selection history of tea varieties.</title>
        <authorList>
            <person name="Zhang W."/>
            <person name="Zhang Y."/>
            <person name="Qiu H."/>
            <person name="Guo Y."/>
            <person name="Wan H."/>
            <person name="Zhang X."/>
            <person name="Scossa F."/>
            <person name="Alseekh S."/>
            <person name="Zhang Q."/>
            <person name="Wang P."/>
            <person name="Xu L."/>
            <person name="Schmidt M.H."/>
            <person name="Jia X."/>
            <person name="Li D."/>
            <person name="Zhu A."/>
            <person name="Guo F."/>
            <person name="Chen W."/>
            <person name="Ni D."/>
            <person name="Usadel B."/>
            <person name="Fernie A.R."/>
            <person name="Wen W."/>
        </authorList>
    </citation>
    <scope>NUCLEOTIDE SEQUENCE [LARGE SCALE GENOMIC DNA]</scope>
    <source>
        <strain evidence="3">cv. G240</strain>
    </source>
</reference>
<comment type="caution">
    <text evidence="2">The sequence shown here is derived from an EMBL/GenBank/DDBJ whole genome shotgun (WGS) entry which is preliminary data.</text>
</comment>
<keyword evidence="1" id="KW-0472">Membrane</keyword>
<sequence length="60" mass="7065">MHIALIWVPSMRPLGFYLTWKILINFVNLMTIALPKNFKNMQVSKSSSESLRRTKQKSLR</sequence>
<proteinExistence type="predicted"/>